<dbReference type="PANTHER" id="PTHR43102">
    <property type="entry name" value="SLR1143 PROTEIN"/>
    <property type="match status" value="1"/>
</dbReference>
<feature type="domain" description="PAC" evidence="3">
    <location>
        <begin position="405"/>
        <end position="457"/>
    </location>
</feature>
<feature type="domain" description="PAS" evidence="2">
    <location>
        <begin position="583"/>
        <end position="655"/>
    </location>
</feature>
<dbReference type="NCBIfam" id="TIGR00229">
    <property type="entry name" value="sensory_box"/>
    <property type="match status" value="3"/>
</dbReference>
<dbReference type="InterPro" id="IPR003018">
    <property type="entry name" value="GAF"/>
</dbReference>
<dbReference type="CDD" id="cd00130">
    <property type="entry name" value="PAS"/>
    <property type="match status" value="3"/>
</dbReference>
<dbReference type="PROSITE" id="PS50113">
    <property type="entry name" value="PAC"/>
    <property type="match status" value="3"/>
</dbReference>
<dbReference type="SUPFAM" id="SSF55781">
    <property type="entry name" value="GAF domain-like"/>
    <property type="match status" value="3"/>
</dbReference>
<dbReference type="Pfam" id="PF00989">
    <property type="entry name" value="PAS"/>
    <property type="match status" value="1"/>
</dbReference>
<proteinExistence type="predicted"/>
<dbReference type="SMART" id="SM00091">
    <property type="entry name" value="PAS"/>
    <property type="match status" value="3"/>
</dbReference>
<evidence type="ECO:0000256" key="1">
    <source>
        <dbReference type="SAM" id="MobiDB-lite"/>
    </source>
</evidence>
<dbReference type="Pfam" id="PF01590">
    <property type="entry name" value="GAF"/>
    <property type="match status" value="1"/>
</dbReference>
<feature type="domain" description="PAC" evidence="3">
    <location>
        <begin position="661"/>
        <end position="711"/>
    </location>
</feature>
<gene>
    <name evidence="4" type="ORF">MNODULE_07490</name>
</gene>
<dbReference type="Pfam" id="PF13185">
    <property type="entry name" value="GAF_2"/>
    <property type="match status" value="2"/>
</dbReference>
<dbReference type="EMBL" id="VTOW01000001">
    <property type="protein sequence ID" value="NKE70577.1"/>
    <property type="molecule type" value="Genomic_DNA"/>
</dbReference>
<evidence type="ECO:0000259" key="2">
    <source>
        <dbReference type="PROSITE" id="PS50112"/>
    </source>
</evidence>
<dbReference type="Gene3D" id="3.30.450.20">
    <property type="entry name" value="PAS domain"/>
    <property type="match status" value="3"/>
</dbReference>
<feature type="domain" description="PAC" evidence="3">
    <location>
        <begin position="533"/>
        <end position="582"/>
    </location>
</feature>
<protein>
    <submittedName>
        <fullName evidence="4">PAS domain S-box protein</fullName>
    </submittedName>
</protein>
<evidence type="ECO:0000313" key="4">
    <source>
        <dbReference type="EMBL" id="NKE70577.1"/>
    </source>
</evidence>
<dbReference type="InterPro" id="IPR000700">
    <property type="entry name" value="PAS-assoc_C"/>
</dbReference>
<keyword evidence="5" id="KW-1185">Reference proteome</keyword>
<dbReference type="InterPro" id="IPR035965">
    <property type="entry name" value="PAS-like_dom_sf"/>
</dbReference>
<dbReference type="InterPro" id="IPR029016">
    <property type="entry name" value="GAF-like_dom_sf"/>
</dbReference>
<dbReference type="InterPro" id="IPR001610">
    <property type="entry name" value="PAC"/>
</dbReference>
<feature type="compositionally biased region" description="Basic and acidic residues" evidence="1">
    <location>
        <begin position="903"/>
        <end position="918"/>
    </location>
</feature>
<dbReference type="SUPFAM" id="SSF55785">
    <property type="entry name" value="PYP-like sensor domain (PAS domain)"/>
    <property type="match status" value="3"/>
</dbReference>
<organism evidence="4 5">
    <name type="scientific">Candidatus Manganitrophus noduliformans</name>
    <dbReference type="NCBI Taxonomy" id="2606439"/>
    <lineage>
        <taxon>Bacteria</taxon>
        <taxon>Pseudomonadati</taxon>
        <taxon>Nitrospirota</taxon>
        <taxon>Nitrospiria</taxon>
        <taxon>Candidatus Troglogloeales</taxon>
        <taxon>Candidatus Manganitrophaceae</taxon>
        <taxon>Candidatus Manganitrophus</taxon>
    </lineage>
</organism>
<comment type="caution">
    <text evidence="4">The sequence shown here is derived from an EMBL/GenBank/DDBJ whole genome shotgun (WGS) entry which is preliminary data.</text>
</comment>
<dbReference type="Gene3D" id="3.30.450.40">
    <property type="match status" value="3"/>
</dbReference>
<dbReference type="SMART" id="SM00065">
    <property type="entry name" value="GAF"/>
    <property type="match status" value="3"/>
</dbReference>
<dbReference type="PANTHER" id="PTHR43102:SF2">
    <property type="entry name" value="GAF DOMAIN-CONTAINING PROTEIN"/>
    <property type="match status" value="1"/>
</dbReference>
<dbReference type="GO" id="GO:0006355">
    <property type="term" value="P:regulation of DNA-templated transcription"/>
    <property type="evidence" value="ECO:0007669"/>
    <property type="project" value="InterPro"/>
</dbReference>
<dbReference type="InterPro" id="IPR013767">
    <property type="entry name" value="PAS_fold"/>
</dbReference>
<dbReference type="Pfam" id="PF13426">
    <property type="entry name" value="PAS_9"/>
    <property type="match status" value="2"/>
</dbReference>
<dbReference type="Proteomes" id="UP000534783">
    <property type="component" value="Unassembled WGS sequence"/>
</dbReference>
<dbReference type="InterPro" id="IPR000014">
    <property type="entry name" value="PAS"/>
</dbReference>
<feature type="domain" description="PAS" evidence="2">
    <location>
        <begin position="458"/>
        <end position="530"/>
    </location>
</feature>
<name>A0A7X6DNX0_9BACT</name>
<dbReference type="AlphaFoldDB" id="A0A7X6DNX0"/>
<dbReference type="SMART" id="SM00086">
    <property type="entry name" value="PAC"/>
    <property type="match status" value="3"/>
</dbReference>
<feature type="domain" description="PAS" evidence="2">
    <location>
        <begin position="339"/>
        <end position="402"/>
    </location>
</feature>
<evidence type="ECO:0000313" key="5">
    <source>
        <dbReference type="Proteomes" id="UP000534783"/>
    </source>
</evidence>
<evidence type="ECO:0000259" key="3">
    <source>
        <dbReference type="PROSITE" id="PS50113"/>
    </source>
</evidence>
<sequence>MRFTAALNILSKESFDDLARLAAHFCEMPVALIHFIKDKRHAVKSVVGLESQVELSDLPFFSHAVLQRDVFVVPDALDDERFSHHPLVTSGPRIRFYAGAPLISAESEVVGTLSVMNPSPKVLTPYQIESLRMLAQQVVRRVDLWGDLVELKRSVHEHRILEEHLAAEHAVAHVLAHAETLSAALPDVLRVICESLGWKMGIFWQVNDQVNVLTCAEIWRTPSTSISESERMNRESILWPGEGLPGRVWTRGEVDWVCDMADEELFERASISVKEGLHGAFAFPIRGDHQVLGVMEFFSRNREEPDDSLLEMMTKVGRQIGQFIERKRAEESVIRSAAIVESSDDVIIGQTLDGIITSWNSGAQKLFGCPAEEMLGKPIWILFPRDRLGAFSDVLEKMKRGERVDRYETVHVRANGERVDLSVTLSPIRQSTGKLIGASSVMRVINDRKSAEEPFAESEARFRRVAESSILGFIFWDADGNITDANDTFLKMVGYTREDLLSGGLRWRDMTPEEYRPLDDKALQDLITTGVCTPYEKEYIRKDGSRLSILIGEAFFESSKDRGLYVVLDITDRKKMEKMLRENEARREAILESSLDCIITIDHEGKILEFNPAAENTFGYRRFDVIGKKLAELIIPPSLRERHQAGLAHYLVSGESKVLYRRIEMTAMRADGSEFPVEVKVTRTFADGPPVFTGYLRDISERKWTEQERHRLSFQERMARAEAEEARQHMGFLAEASTLLASSLDHETLLCSLARLAVPYLADGCVVDLLEEDQTVRRLAVAAADPAEEALGRGLFRRYPSDLNENHPLQRVLQTGKPIFLPEITDEMRVSIARDEDHLRMARSLGLKSAIIVPLLAGERILGAISFLLTDSNRRYRPTDLALAEDLARWVGVAVSNSRPGRAARDRNEAPRGGEDQP</sequence>
<dbReference type="RefSeq" id="WP_168058817.1">
    <property type="nucleotide sequence ID" value="NZ_VTOW01000001.1"/>
</dbReference>
<accession>A0A7X6DNX0</accession>
<reference evidence="4 5" key="1">
    <citation type="journal article" date="2020" name="Nature">
        <title>Bacterial chemolithoautotrophy via manganese oxidation.</title>
        <authorList>
            <person name="Yu H."/>
            <person name="Leadbetter J.R."/>
        </authorList>
    </citation>
    <scope>NUCLEOTIDE SEQUENCE [LARGE SCALE GENOMIC DNA]</scope>
    <source>
        <strain evidence="4 5">Mn-1</strain>
    </source>
</reference>
<feature type="region of interest" description="Disordered" evidence="1">
    <location>
        <begin position="898"/>
        <end position="918"/>
    </location>
</feature>
<dbReference type="PROSITE" id="PS50112">
    <property type="entry name" value="PAS"/>
    <property type="match status" value="3"/>
</dbReference>